<gene>
    <name evidence="1" type="ORF">SDC9_152456</name>
</gene>
<dbReference type="AlphaFoldDB" id="A0A645EUU8"/>
<dbReference type="EMBL" id="VSSQ01051119">
    <property type="protein sequence ID" value="MPN05206.1"/>
    <property type="molecule type" value="Genomic_DNA"/>
</dbReference>
<proteinExistence type="predicted"/>
<sequence length="52" mass="6326">MVDVIKGEHFGFCHQHYLLLPKYRLQVEIGQLFPYLFQEKVEFVGIRWFVLL</sequence>
<accession>A0A645EUU8</accession>
<reference evidence="1" key="1">
    <citation type="submission" date="2019-08" db="EMBL/GenBank/DDBJ databases">
        <authorList>
            <person name="Kucharzyk K."/>
            <person name="Murdoch R.W."/>
            <person name="Higgins S."/>
            <person name="Loffler F."/>
        </authorList>
    </citation>
    <scope>NUCLEOTIDE SEQUENCE</scope>
</reference>
<comment type="caution">
    <text evidence="1">The sequence shown here is derived from an EMBL/GenBank/DDBJ whole genome shotgun (WGS) entry which is preliminary data.</text>
</comment>
<name>A0A645EUU8_9ZZZZ</name>
<protein>
    <submittedName>
        <fullName evidence="1">Uncharacterized protein</fullName>
    </submittedName>
</protein>
<organism evidence="1">
    <name type="scientific">bioreactor metagenome</name>
    <dbReference type="NCBI Taxonomy" id="1076179"/>
    <lineage>
        <taxon>unclassified sequences</taxon>
        <taxon>metagenomes</taxon>
        <taxon>ecological metagenomes</taxon>
    </lineage>
</organism>
<evidence type="ECO:0000313" key="1">
    <source>
        <dbReference type="EMBL" id="MPN05206.1"/>
    </source>
</evidence>